<evidence type="ECO:0000313" key="10">
    <source>
        <dbReference type="EMBL" id="MBB6520596.1"/>
    </source>
</evidence>
<dbReference type="SUPFAM" id="SSF55729">
    <property type="entry name" value="Acyl-CoA N-acyltransferases (Nat)"/>
    <property type="match status" value="1"/>
</dbReference>
<dbReference type="Gene3D" id="3.40.630.30">
    <property type="match status" value="1"/>
</dbReference>
<comment type="pathway">
    <text evidence="1 8">Amino-acid biosynthesis; L-arginine biosynthesis; N(2)-acetyl-L-ornithine from L-glutamate: step 1/4.</text>
</comment>
<dbReference type="InterPro" id="IPR036393">
    <property type="entry name" value="AceGlu_kinase-like_sf"/>
</dbReference>
<evidence type="ECO:0000256" key="5">
    <source>
        <dbReference type="ARBA" id="ARBA00022679"/>
    </source>
</evidence>
<gene>
    <name evidence="8" type="primary">argA</name>
    <name evidence="10" type="ORF">HNR48_000874</name>
</gene>
<dbReference type="GO" id="GO:0005737">
    <property type="term" value="C:cytoplasm"/>
    <property type="evidence" value="ECO:0007669"/>
    <property type="project" value="UniProtKB-SubCell"/>
</dbReference>
<proteinExistence type="inferred from homology"/>
<dbReference type="GO" id="GO:0004042">
    <property type="term" value="F:L-glutamate N-acetyltransferase activity"/>
    <property type="evidence" value="ECO:0007669"/>
    <property type="project" value="UniProtKB-UniRule"/>
</dbReference>
<dbReference type="FunCoup" id="A0A7X0JSN9">
    <property type="interactions" value="132"/>
</dbReference>
<evidence type="ECO:0000256" key="1">
    <source>
        <dbReference type="ARBA" id="ARBA00004925"/>
    </source>
</evidence>
<dbReference type="InterPro" id="IPR033719">
    <property type="entry name" value="NAGS_kin"/>
</dbReference>
<accession>A0A7X0JSN9</accession>
<dbReference type="InterPro" id="IPR000182">
    <property type="entry name" value="GNAT_dom"/>
</dbReference>
<dbReference type="EC" id="2.3.1.1" evidence="8"/>
<evidence type="ECO:0000259" key="9">
    <source>
        <dbReference type="PROSITE" id="PS51186"/>
    </source>
</evidence>
<dbReference type="PIRSF" id="PIRSF000423">
    <property type="entry name" value="ArgA"/>
    <property type="match status" value="1"/>
</dbReference>
<name>A0A7X0JSN9_9GAMM</name>
<dbReference type="CDD" id="cd04301">
    <property type="entry name" value="NAT_SF"/>
    <property type="match status" value="1"/>
</dbReference>
<dbReference type="PANTHER" id="PTHR30602">
    <property type="entry name" value="AMINO-ACID ACETYLTRANSFERASE"/>
    <property type="match status" value="1"/>
</dbReference>
<sequence>MNKQDYVKWFRDTTPYIKSQRGKTIVLMLPGAAIAHDNFLNIVSDINLLSSLGVRLVLVHGARPQIESRFEAAGIESQLHKGKRVTDPESMGLVCQSIGEVRNQIEAAFFSRHLNAPKGAEYVQVVAGNFVTAMPIGVIDGVDLQHTGKVRKLATDAIDTMLDNRQLVLISPLGYSPTGETFNLSYAELATRVAIDLKADKLIAFCSEDGAYNAKGELYRELTLLECQATLGQDGDLNDHRLALEACYRACDQGVARAHVLNYGDDGALLKELFTRDGAGTMVYRDSYELIRRARISDVGGILDLIRPLEKQGVLVRRSRERLEMEVEHFTVMEKDGAIIACAALYPFNSANSGELACVVTAPEYQGGGRAAKLLKHIERQAKKLGFEQLFTLTTQTAHWFIEQGFESANVAILPDEKQSFYNYQRNSKVFVKKIDK</sequence>
<dbReference type="PANTHER" id="PTHR30602:SF12">
    <property type="entry name" value="AMINO-ACID ACETYLTRANSFERASE NAGS1, CHLOROPLASTIC-RELATED"/>
    <property type="match status" value="1"/>
</dbReference>
<dbReference type="AlphaFoldDB" id="A0A7X0JSN9"/>
<keyword evidence="4 8" id="KW-0028">Amino-acid biosynthesis</keyword>
<dbReference type="NCBIfam" id="NF003641">
    <property type="entry name" value="PRK05279.1"/>
    <property type="match status" value="1"/>
</dbReference>
<dbReference type="GO" id="GO:0006526">
    <property type="term" value="P:L-arginine biosynthetic process"/>
    <property type="evidence" value="ECO:0007669"/>
    <property type="project" value="UniProtKB-UniRule"/>
</dbReference>
<evidence type="ECO:0000256" key="7">
    <source>
        <dbReference type="ARBA" id="ARBA00048372"/>
    </source>
</evidence>
<dbReference type="PROSITE" id="PS51186">
    <property type="entry name" value="GNAT"/>
    <property type="match status" value="1"/>
</dbReference>
<dbReference type="EMBL" id="JACHHT010000001">
    <property type="protein sequence ID" value="MBB6520596.1"/>
    <property type="molecule type" value="Genomic_DNA"/>
</dbReference>
<keyword evidence="5 8" id="KW-0808">Transferase</keyword>
<dbReference type="UniPathway" id="UPA00068">
    <property type="reaction ID" value="UER00106"/>
</dbReference>
<keyword evidence="11" id="KW-1185">Reference proteome</keyword>
<reference evidence="10 11" key="1">
    <citation type="submission" date="2020-08" db="EMBL/GenBank/DDBJ databases">
        <title>Genomic Encyclopedia of Type Strains, Phase IV (KMG-IV): sequencing the most valuable type-strain genomes for metagenomic binning, comparative biology and taxonomic classification.</title>
        <authorList>
            <person name="Goeker M."/>
        </authorList>
    </citation>
    <scope>NUCLEOTIDE SEQUENCE [LARGE SCALE GENOMIC DNA]</scope>
    <source>
        <strain evidence="10 11">DSM 22368</strain>
    </source>
</reference>
<evidence type="ECO:0000256" key="4">
    <source>
        <dbReference type="ARBA" id="ARBA00022605"/>
    </source>
</evidence>
<dbReference type="InterPro" id="IPR010167">
    <property type="entry name" value="NH2A_AcTrfase"/>
</dbReference>
<evidence type="ECO:0000313" key="11">
    <source>
        <dbReference type="Proteomes" id="UP000528457"/>
    </source>
</evidence>
<dbReference type="SUPFAM" id="SSF53633">
    <property type="entry name" value="Carbamate kinase-like"/>
    <property type="match status" value="1"/>
</dbReference>
<dbReference type="HAMAP" id="MF_01105">
    <property type="entry name" value="N_acetyl_glu_synth"/>
    <property type="match status" value="1"/>
</dbReference>
<evidence type="ECO:0000256" key="3">
    <source>
        <dbReference type="ARBA" id="ARBA00022571"/>
    </source>
</evidence>
<comment type="similarity">
    <text evidence="2 8">Belongs to the acetyltransferase family. ArgA subfamily.</text>
</comment>
<dbReference type="RefSeq" id="WP_166850789.1">
    <property type="nucleotide sequence ID" value="NZ_JAAONY010000001.1"/>
</dbReference>
<keyword evidence="8" id="KW-0963">Cytoplasm</keyword>
<evidence type="ECO:0000256" key="2">
    <source>
        <dbReference type="ARBA" id="ARBA00009145"/>
    </source>
</evidence>
<dbReference type="Pfam" id="PF00583">
    <property type="entry name" value="Acetyltransf_1"/>
    <property type="match status" value="1"/>
</dbReference>
<dbReference type="NCBIfam" id="TIGR01890">
    <property type="entry name" value="N-Ac-Glu-synth"/>
    <property type="match status" value="1"/>
</dbReference>
<comment type="caution">
    <text evidence="10">The sequence shown here is derived from an EMBL/GenBank/DDBJ whole genome shotgun (WGS) entry which is preliminary data.</text>
</comment>
<evidence type="ECO:0000256" key="6">
    <source>
        <dbReference type="ARBA" id="ARBA00023315"/>
    </source>
</evidence>
<dbReference type="InParanoid" id="A0A7X0JSN9"/>
<comment type="miscellaneous">
    <text evidence="8">In bacteria which possess the bifunctional enzyme ornithine acetyltransferase/N-acetylglutamate synthase (ArgJ), ArgA fulfills an anaplerotic role.</text>
</comment>
<protein>
    <recommendedName>
        <fullName evidence="8">Amino-acid acetyltransferase</fullName>
        <ecNumber evidence="8">2.3.1.1</ecNumber>
    </recommendedName>
    <alternativeName>
        <fullName evidence="8">N-acetylglutamate synthase</fullName>
        <shortName evidence="8">AGS</shortName>
        <shortName evidence="8">NAGS</shortName>
    </alternativeName>
</protein>
<comment type="subcellular location">
    <subcellularLocation>
        <location evidence="8">Cytoplasm</location>
    </subcellularLocation>
</comment>
<keyword evidence="3 8" id="KW-0055">Arginine biosynthesis</keyword>
<dbReference type="Gene3D" id="3.40.1160.10">
    <property type="entry name" value="Acetylglutamate kinase-like"/>
    <property type="match status" value="1"/>
</dbReference>
<dbReference type="InterPro" id="IPR016181">
    <property type="entry name" value="Acyl_CoA_acyltransferase"/>
</dbReference>
<organism evidence="10 11">
    <name type="scientific">Pseudoteredinibacter isoporae</name>
    <dbReference type="NCBI Taxonomy" id="570281"/>
    <lineage>
        <taxon>Bacteria</taxon>
        <taxon>Pseudomonadati</taxon>
        <taxon>Pseudomonadota</taxon>
        <taxon>Gammaproteobacteria</taxon>
        <taxon>Cellvibrionales</taxon>
        <taxon>Cellvibrionaceae</taxon>
        <taxon>Pseudoteredinibacter</taxon>
    </lineage>
</organism>
<dbReference type="Proteomes" id="UP000528457">
    <property type="component" value="Unassembled WGS sequence"/>
</dbReference>
<comment type="catalytic activity">
    <reaction evidence="7 8">
        <text>L-glutamate + acetyl-CoA = N-acetyl-L-glutamate + CoA + H(+)</text>
        <dbReference type="Rhea" id="RHEA:24292"/>
        <dbReference type="ChEBI" id="CHEBI:15378"/>
        <dbReference type="ChEBI" id="CHEBI:29985"/>
        <dbReference type="ChEBI" id="CHEBI:44337"/>
        <dbReference type="ChEBI" id="CHEBI:57287"/>
        <dbReference type="ChEBI" id="CHEBI:57288"/>
        <dbReference type="EC" id="2.3.1.1"/>
    </reaction>
</comment>
<evidence type="ECO:0000256" key="8">
    <source>
        <dbReference type="HAMAP-Rule" id="MF_01105"/>
    </source>
</evidence>
<keyword evidence="6 8" id="KW-0012">Acyltransferase</keyword>
<dbReference type="InterPro" id="IPR001048">
    <property type="entry name" value="Asp/Glu/Uridylate_kinase"/>
</dbReference>
<dbReference type="CDD" id="cd04237">
    <property type="entry name" value="AAK_NAGS-ABP"/>
    <property type="match status" value="1"/>
</dbReference>
<feature type="domain" description="N-acetyltransferase" evidence="9">
    <location>
        <begin position="289"/>
        <end position="436"/>
    </location>
</feature>
<dbReference type="Pfam" id="PF00696">
    <property type="entry name" value="AA_kinase"/>
    <property type="match status" value="1"/>
</dbReference>